<dbReference type="AlphaFoldDB" id="A0A225X281"/>
<keyword evidence="2" id="KW-1185">Reference proteome</keyword>
<organism evidence="1 2">
    <name type="scientific">Phytophthora megakarya</name>
    <dbReference type="NCBI Taxonomy" id="4795"/>
    <lineage>
        <taxon>Eukaryota</taxon>
        <taxon>Sar</taxon>
        <taxon>Stramenopiles</taxon>
        <taxon>Oomycota</taxon>
        <taxon>Peronosporomycetes</taxon>
        <taxon>Peronosporales</taxon>
        <taxon>Peronosporaceae</taxon>
        <taxon>Phytophthora</taxon>
    </lineage>
</organism>
<accession>A0A225X281</accession>
<sequence>MKMEPHLTNDLVFTSGKPDLLVSRKQRPRLRCHLTFSDWFFYKYDDAGIKLEESLNDYDRSLKSDICSQASFTT</sequence>
<reference evidence="2" key="1">
    <citation type="submission" date="2017-03" db="EMBL/GenBank/DDBJ databases">
        <title>Phytopthora megakarya and P. palmivora, two closely related causual agents of cacao black pod achieved similar genome size and gene model numbers by different mechanisms.</title>
        <authorList>
            <person name="Ali S."/>
            <person name="Shao J."/>
            <person name="Larry D.J."/>
            <person name="Kronmiller B."/>
            <person name="Shen D."/>
            <person name="Strem M.D."/>
            <person name="Melnick R.L."/>
            <person name="Guiltinan M.J."/>
            <person name="Tyler B.M."/>
            <person name="Meinhardt L.W."/>
            <person name="Bailey B.A."/>
        </authorList>
    </citation>
    <scope>NUCLEOTIDE SEQUENCE [LARGE SCALE GENOMIC DNA]</scope>
    <source>
        <strain evidence="2">zdho120</strain>
    </source>
</reference>
<name>A0A225X281_9STRA</name>
<protein>
    <submittedName>
        <fullName evidence="1">Uncharacterized protein</fullName>
    </submittedName>
</protein>
<evidence type="ECO:0000313" key="1">
    <source>
        <dbReference type="EMBL" id="OWZ24235.1"/>
    </source>
</evidence>
<dbReference type="EMBL" id="NBNE01000022">
    <property type="protein sequence ID" value="OWZ24235.1"/>
    <property type="molecule type" value="Genomic_DNA"/>
</dbReference>
<proteinExistence type="predicted"/>
<gene>
    <name evidence="1" type="ORF">PHMEG_000771</name>
</gene>
<evidence type="ECO:0000313" key="2">
    <source>
        <dbReference type="Proteomes" id="UP000198211"/>
    </source>
</evidence>
<comment type="caution">
    <text evidence="1">The sequence shown here is derived from an EMBL/GenBank/DDBJ whole genome shotgun (WGS) entry which is preliminary data.</text>
</comment>
<dbReference type="Proteomes" id="UP000198211">
    <property type="component" value="Unassembled WGS sequence"/>
</dbReference>
<dbReference type="OrthoDB" id="123486at2759"/>